<name>A0A557RXX9_9GAMM</name>
<gene>
    <name evidence="2" type="ORF">FHP88_17355</name>
</gene>
<accession>A0A557RXX9</accession>
<organism evidence="2 3">
    <name type="scientific">Sedimenticola selenatireducens</name>
    <dbReference type="NCBI Taxonomy" id="191960"/>
    <lineage>
        <taxon>Bacteria</taxon>
        <taxon>Pseudomonadati</taxon>
        <taxon>Pseudomonadota</taxon>
        <taxon>Gammaproteobacteria</taxon>
        <taxon>Chromatiales</taxon>
        <taxon>Sedimenticolaceae</taxon>
        <taxon>Sedimenticola</taxon>
    </lineage>
</organism>
<keyword evidence="1" id="KW-0812">Transmembrane</keyword>
<evidence type="ECO:0000313" key="2">
    <source>
        <dbReference type="EMBL" id="TVO70013.1"/>
    </source>
</evidence>
<dbReference type="RefSeq" id="WP_144360368.1">
    <property type="nucleotide sequence ID" value="NZ_VMNH01000028.1"/>
</dbReference>
<keyword evidence="1" id="KW-0472">Membrane</keyword>
<evidence type="ECO:0000256" key="1">
    <source>
        <dbReference type="SAM" id="Phobius"/>
    </source>
</evidence>
<evidence type="ECO:0000313" key="3">
    <source>
        <dbReference type="Proteomes" id="UP000316649"/>
    </source>
</evidence>
<comment type="caution">
    <text evidence="2">The sequence shown here is derived from an EMBL/GenBank/DDBJ whole genome shotgun (WGS) entry which is preliminary data.</text>
</comment>
<feature type="transmembrane region" description="Helical" evidence="1">
    <location>
        <begin position="20"/>
        <end position="43"/>
    </location>
</feature>
<proteinExistence type="predicted"/>
<dbReference type="Proteomes" id="UP000316649">
    <property type="component" value="Unassembled WGS sequence"/>
</dbReference>
<reference evidence="2 3" key="1">
    <citation type="submission" date="2019-07" db="EMBL/GenBank/DDBJ databases">
        <title>The pathways for chlorine oxyanion respiration interact through the shared metabolite chlorate.</title>
        <authorList>
            <person name="Barnum T.P."/>
            <person name="Cheng Y."/>
            <person name="Hill K.A."/>
            <person name="Lucas L.N."/>
            <person name="Carlson H.K."/>
            <person name="Coates J.D."/>
        </authorList>
    </citation>
    <scope>NUCLEOTIDE SEQUENCE [LARGE SCALE GENOMIC DNA]</scope>
    <source>
        <strain evidence="2 3">BK-1</strain>
    </source>
</reference>
<keyword evidence="1" id="KW-1133">Transmembrane helix</keyword>
<dbReference type="EMBL" id="VMNH01000028">
    <property type="protein sequence ID" value="TVO70013.1"/>
    <property type="molecule type" value="Genomic_DNA"/>
</dbReference>
<protein>
    <submittedName>
        <fullName evidence="2">Uncharacterized protein</fullName>
    </submittedName>
</protein>
<keyword evidence="3" id="KW-1185">Reference proteome</keyword>
<sequence>MHFVAATKTRVAVALSRVAGLQIVVAPRFLGVAVLLFAVAGFLPQILNLRGSFRFGLDLLHHEFESKAVTQIFF</sequence>
<dbReference type="AlphaFoldDB" id="A0A557RXX9"/>